<dbReference type="RefSeq" id="WP_327788076.1">
    <property type="nucleotide sequence ID" value="NZ_JARGEQ010000040.1"/>
</dbReference>
<proteinExistence type="predicted"/>
<protein>
    <submittedName>
        <fullName evidence="1">DUF2336 domain-containing protein</fullName>
    </submittedName>
</protein>
<dbReference type="Pfam" id="PF10098">
    <property type="entry name" value="DUF2336"/>
    <property type="match status" value="1"/>
</dbReference>
<dbReference type="EMBL" id="JARGEQ010000040">
    <property type="protein sequence ID" value="MDF1585657.1"/>
    <property type="molecule type" value="Genomic_DNA"/>
</dbReference>
<reference evidence="1 2" key="1">
    <citation type="submission" date="2023-03" db="EMBL/GenBank/DDBJ databases">
        <title>YIM 152171 draft genome.</title>
        <authorList>
            <person name="Yang Z."/>
        </authorList>
    </citation>
    <scope>NUCLEOTIDE SEQUENCE [LARGE SCALE GENOMIC DNA]</scope>
    <source>
        <strain evidence="1 2">YIM 152171</strain>
    </source>
</reference>
<dbReference type="InterPro" id="IPR019285">
    <property type="entry name" value="DUF2336"/>
</dbReference>
<dbReference type="AlphaFoldDB" id="A0AAP3XQV3"/>
<evidence type="ECO:0000313" key="1">
    <source>
        <dbReference type="EMBL" id="MDF1585657.1"/>
    </source>
</evidence>
<name>A0AAP3XQV3_9PROT</name>
<organism evidence="1 2">
    <name type="scientific">Marinimicrococcus flavescens</name>
    <dbReference type="NCBI Taxonomy" id="3031815"/>
    <lineage>
        <taxon>Bacteria</taxon>
        <taxon>Pseudomonadati</taxon>
        <taxon>Pseudomonadota</taxon>
        <taxon>Alphaproteobacteria</taxon>
        <taxon>Geminicoccales</taxon>
        <taxon>Geminicoccaceae</taxon>
        <taxon>Marinimicrococcus</taxon>
    </lineage>
</organism>
<evidence type="ECO:0000313" key="2">
    <source>
        <dbReference type="Proteomes" id="UP001301140"/>
    </source>
</evidence>
<accession>A0AAP3XQV3</accession>
<dbReference type="Proteomes" id="UP001301140">
    <property type="component" value="Unassembled WGS sequence"/>
</dbReference>
<sequence>MTGTQERNGRAGSAVRRQQLEMAAGGAAVLDISDVEALRNGRSPEARAQVAAKLGRQFDALSRSGERDIAQAVLLLLVRDVEKEVRRSLSEAVSRSVELPAEVARRLARDDIEVARPVLERSPVLADEDLEDIVRTNAMQYALAVAARERLSELVGDALVETGHQPVVARVVGNAGAQLSGRALQRVLDDFQADREVRSRLVRRPELPYELVEQLVEAVGAQLEWELLRDGRVSRDAAENLMRAVRERSTIDLVAREHGERGVVAHLRERFLAGDLAHEDLLGFLRDGEVARLEIGLALHVDMPVAQLRKLLYQSDRRHLAALCVRAGFATPHYLMLRMALDLAEETVGKGERNGGYAPDTLRFLQSQYERLRADPAQVAALLGLPAPAS</sequence>
<gene>
    <name evidence="1" type="ORF">PZ740_04555</name>
</gene>
<comment type="caution">
    <text evidence="1">The sequence shown here is derived from an EMBL/GenBank/DDBJ whole genome shotgun (WGS) entry which is preliminary data.</text>
</comment>
<keyword evidence="2" id="KW-1185">Reference proteome</keyword>